<organism evidence="1 2">
    <name type="scientific">Filimonas effusa</name>
    <dbReference type="NCBI Taxonomy" id="2508721"/>
    <lineage>
        <taxon>Bacteria</taxon>
        <taxon>Pseudomonadati</taxon>
        <taxon>Bacteroidota</taxon>
        <taxon>Chitinophagia</taxon>
        <taxon>Chitinophagales</taxon>
        <taxon>Chitinophagaceae</taxon>
        <taxon>Filimonas</taxon>
    </lineage>
</organism>
<dbReference type="Proteomes" id="UP000290545">
    <property type="component" value="Unassembled WGS sequence"/>
</dbReference>
<name>A0A4Q1DBZ9_9BACT</name>
<dbReference type="AlphaFoldDB" id="A0A4Q1DBZ9"/>
<dbReference type="EMBL" id="SDHZ01000001">
    <property type="protein sequence ID" value="RXK87001.1"/>
    <property type="molecule type" value="Genomic_DNA"/>
</dbReference>
<comment type="caution">
    <text evidence="1">The sequence shown here is derived from an EMBL/GenBank/DDBJ whole genome shotgun (WGS) entry which is preliminary data.</text>
</comment>
<evidence type="ECO:0000313" key="2">
    <source>
        <dbReference type="Proteomes" id="UP000290545"/>
    </source>
</evidence>
<evidence type="ECO:0000313" key="1">
    <source>
        <dbReference type="EMBL" id="RXK87001.1"/>
    </source>
</evidence>
<protein>
    <submittedName>
        <fullName evidence="1">Uncharacterized protein</fullName>
    </submittedName>
</protein>
<sequence>MSRKSKEEIVAYFKSEKGLNKLYIVKQGLETGTIKTLAQIFAIVAKSNIQNLLGGEFYAFDKKIEDPGRFSYNETEVLAAFFDVKYEVMHGFIRQNMVKAKSKRKPRS</sequence>
<dbReference type="RefSeq" id="WP_129002751.1">
    <property type="nucleotide sequence ID" value="NZ_SDHZ01000001.1"/>
</dbReference>
<accession>A0A4Q1DBZ9</accession>
<proteinExistence type="predicted"/>
<reference evidence="1 2" key="1">
    <citation type="submission" date="2019-01" db="EMBL/GenBank/DDBJ databases">
        <title>Filimonas sp. strain TTM-71.</title>
        <authorList>
            <person name="Chen W.-M."/>
        </authorList>
    </citation>
    <scope>NUCLEOTIDE SEQUENCE [LARGE SCALE GENOMIC DNA]</scope>
    <source>
        <strain evidence="1 2">TTM-71</strain>
    </source>
</reference>
<dbReference type="OrthoDB" id="676805at2"/>
<gene>
    <name evidence="1" type="ORF">ESB13_09525</name>
</gene>
<keyword evidence="2" id="KW-1185">Reference proteome</keyword>